<protein>
    <submittedName>
        <fullName evidence="2">Uncharacterized protein</fullName>
    </submittedName>
</protein>
<feature type="compositionally biased region" description="Basic and acidic residues" evidence="1">
    <location>
        <begin position="23"/>
        <end position="33"/>
    </location>
</feature>
<feature type="region of interest" description="Disordered" evidence="1">
    <location>
        <begin position="1"/>
        <end position="68"/>
    </location>
</feature>
<dbReference type="Proteomes" id="UP000234323">
    <property type="component" value="Unassembled WGS sequence"/>
</dbReference>
<name>A0A2I1H6G5_9GLOM</name>
<feature type="compositionally biased region" description="Basic and acidic residues" evidence="1">
    <location>
        <begin position="58"/>
        <end position="68"/>
    </location>
</feature>
<evidence type="ECO:0000313" key="3">
    <source>
        <dbReference type="Proteomes" id="UP000234323"/>
    </source>
</evidence>
<keyword evidence="3" id="KW-1185">Reference proteome</keyword>
<accession>A0A2I1H6G5</accession>
<dbReference type="AlphaFoldDB" id="A0A2I1H6G5"/>
<evidence type="ECO:0000313" key="2">
    <source>
        <dbReference type="EMBL" id="PKY54461.1"/>
    </source>
</evidence>
<feature type="compositionally biased region" description="Acidic residues" evidence="1">
    <location>
        <begin position="11"/>
        <end position="22"/>
    </location>
</feature>
<comment type="caution">
    <text evidence="2">The sequence shown here is derived from an EMBL/GenBank/DDBJ whole genome shotgun (WGS) entry which is preliminary data.</text>
</comment>
<organism evidence="2 3">
    <name type="scientific">Rhizophagus irregularis</name>
    <dbReference type="NCBI Taxonomy" id="588596"/>
    <lineage>
        <taxon>Eukaryota</taxon>
        <taxon>Fungi</taxon>
        <taxon>Fungi incertae sedis</taxon>
        <taxon>Mucoromycota</taxon>
        <taxon>Glomeromycotina</taxon>
        <taxon>Glomeromycetes</taxon>
        <taxon>Glomerales</taxon>
        <taxon>Glomeraceae</taxon>
        <taxon>Rhizophagus</taxon>
    </lineage>
</organism>
<proteinExistence type="predicted"/>
<reference evidence="2 3" key="1">
    <citation type="submission" date="2015-10" db="EMBL/GenBank/DDBJ databases">
        <title>Genome analyses suggest a sexual origin of heterokaryosis in a supposedly ancient asexual fungus.</title>
        <authorList>
            <person name="Ropars J."/>
            <person name="Sedzielewska K."/>
            <person name="Noel J."/>
            <person name="Charron P."/>
            <person name="Farinelli L."/>
            <person name="Marton T."/>
            <person name="Kruger M."/>
            <person name="Pelin A."/>
            <person name="Brachmann A."/>
            <person name="Corradi N."/>
        </authorList>
    </citation>
    <scope>NUCLEOTIDE SEQUENCE [LARGE SCALE GENOMIC DNA]</scope>
    <source>
        <strain evidence="2 3">A4</strain>
    </source>
</reference>
<evidence type="ECO:0000256" key="1">
    <source>
        <dbReference type="SAM" id="MobiDB-lite"/>
    </source>
</evidence>
<dbReference type="EMBL" id="LLXI01001613">
    <property type="protein sequence ID" value="PKY54461.1"/>
    <property type="molecule type" value="Genomic_DNA"/>
</dbReference>
<sequence>MVSKWRVEGDLSSDSDTKDEELEANKTDGEKGSYKNRLWARGRGRDDKMKPRTYKRERRPESHGPRQQ</sequence>
<gene>
    <name evidence="2" type="ORF">RhiirA4_473287</name>
</gene>